<comment type="caution">
    <text evidence="2">The sequence shown here is derived from an EMBL/GenBank/DDBJ whole genome shotgun (WGS) entry which is preliminary data.</text>
</comment>
<keyword evidence="3" id="KW-1185">Reference proteome</keyword>
<evidence type="ECO:0000313" key="3">
    <source>
        <dbReference type="Proteomes" id="UP001157186"/>
    </source>
</evidence>
<protein>
    <recommendedName>
        <fullName evidence="4">Tripartite tricarboxylate transporter TctB family protein</fullName>
    </recommendedName>
</protein>
<evidence type="ECO:0000313" key="2">
    <source>
        <dbReference type="EMBL" id="GLX76727.1"/>
    </source>
</evidence>
<feature type="transmembrane region" description="Helical" evidence="1">
    <location>
        <begin position="68"/>
        <end position="86"/>
    </location>
</feature>
<organism evidence="2 3">
    <name type="scientific">Thalassotalea insulae</name>
    <dbReference type="NCBI Taxonomy" id="2056778"/>
    <lineage>
        <taxon>Bacteria</taxon>
        <taxon>Pseudomonadati</taxon>
        <taxon>Pseudomonadota</taxon>
        <taxon>Gammaproteobacteria</taxon>
        <taxon>Alteromonadales</taxon>
        <taxon>Colwelliaceae</taxon>
        <taxon>Thalassotalea</taxon>
    </lineage>
</organism>
<accession>A0ABQ6GQ93</accession>
<feature type="transmembrane region" description="Helical" evidence="1">
    <location>
        <begin position="122"/>
        <end position="151"/>
    </location>
</feature>
<evidence type="ECO:0000256" key="1">
    <source>
        <dbReference type="SAM" id="Phobius"/>
    </source>
</evidence>
<feature type="transmembrane region" description="Helical" evidence="1">
    <location>
        <begin position="26"/>
        <end position="48"/>
    </location>
</feature>
<keyword evidence="1" id="KW-0472">Membrane</keyword>
<keyword evidence="1" id="KW-0812">Transmembrane</keyword>
<sequence length="154" mass="17217">MLGFASLHILANNYQPLKWALEVNGVFYTVWQSIIILISFGMVLLSAFCIHSPQKLIDWMPILIKSKLAKYTDLVIRFLLGISLIFSADTAIFPIVFVCFGYLSLAAVLLILVVGTDRLEALIIYLTGIFSVLAVKLVCLFSVFLFAFMIFNIG</sequence>
<feature type="transmembrane region" description="Helical" evidence="1">
    <location>
        <begin position="92"/>
        <end position="115"/>
    </location>
</feature>
<keyword evidence="1" id="KW-1133">Transmembrane helix</keyword>
<dbReference type="EMBL" id="BSST01000001">
    <property type="protein sequence ID" value="GLX76727.1"/>
    <property type="molecule type" value="Genomic_DNA"/>
</dbReference>
<reference evidence="2 3" key="1">
    <citation type="submission" date="2023-03" db="EMBL/GenBank/DDBJ databases">
        <title>Draft genome sequence of Thalassotalea insulae KCTC 62186T.</title>
        <authorList>
            <person name="Sawabe T."/>
        </authorList>
    </citation>
    <scope>NUCLEOTIDE SEQUENCE [LARGE SCALE GENOMIC DNA]</scope>
    <source>
        <strain evidence="2 3">KCTC 62186</strain>
    </source>
</reference>
<name>A0ABQ6GQ93_9GAMM</name>
<gene>
    <name evidence="2" type="ORF">tinsulaeT_00670</name>
</gene>
<dbReference type="Proteomes" id="UP001157186">
    <property type="component" value="Unassembled WGS sequence"/>
</dbReference>
<evidence type="ECO:0008006" key="4">
    <source>
        <dbReference type="Google" id="ProtNLM"/>
    </source>
</evidence>
<proteinExistence type="predicted"/>